<dbReference type="Pfam" id="PF09186">
    <property type="entry name" value="DUF1949"/>
    <property type="match status" value="1"/>
</dbReference>
<dbReference type="InterPro" id="IPR001498">
    <property type="entry name" value="Impact_N"/>
</dbReference>
<comment type="caution">
    <text evidence="4">The sequence shown here is derived from an EMBL/GenBank/DDBJ whole genome shotgun (WGS) entry which is preliminary data.</text>
</comment>
<dbReference type="InterPro" id="IPR015796">
    <property type="entry name" value="Impact_YigZ-like"/>
</dbReference>
<keyword evidence="5" id="KW-1185">Reference proteome</keyword>
<evidence type="ECO:0000259" key="3">
    <source>
        <dbReference type="Pfam" id="PF09186"/>
    </source>
</evidence>
<gene>
    <name evidence="4" type="ORF">EDD59_10540</name>
</gene>
<feature type="domain" description="UPF0029" evidence="3">
    <location>
        <begin position="138"/>
        <end position="193"/>
    </location>
</feature>
<dbReference type="AlphaFoldDB" id="A0A4R3KCG7"/>
<dbReference type="Gene3D" id="3.30.70.240">
    <property type="match status" value="1"/>
</dbReference>
<dbReference type="InterPro" id="IPR015269">
    <property type="entry name" value="UPF0029_Impact_C"/>
</dbReference>
<dbReference type="PANTHER" id="PTHR16301">
    <property type="entry name" value="IMPACT-RELATED"/>
    <property type="match status" value="1"/>
</dbReference>
<evidence type="ECO:0000313" key="5">
    <source>
        <dbReference type="Proteomes" id="UP000295726"/>
    </source>
</evidence>
<dbReference type="InterPro" id="IPR023582">
    <property type="entry name" value="Impact"/>
</dbReference>
<dbReference type="Proteomes" id="UP000295726">
    <property type="component" value="Unassembled WGS sequence"/>
</dbReference>
<dbReference type="PANTHER" id="PTHR16301:SF20">
    <property type="entry name" value="IMPACT FAMILY MEMBER YIGZ"/>
    <property type="match status" value="1"/>
</dbReference>
<dbReference type="InterPro" id="IPR020568">
    <property type="entry name" value="Ribosomal_Su5_D2-typ_SF"/>
</dbReference>
<organism evidence="4 5">
    <name type="scientific">Muricomes intestini</name>
    <dbReference type="NCBI Taxonomy" id="1796634"/>
    <lineage>
        <taxon>Bacteria</taxon>
        <taxon>Bacillati</taxon>
        <taxon>Bacillota</taxon>
        <taxon>Clostridia</taxon>
        <taxon>Lachnospirales</taxon>
        <taxon>Lachnospiraceae</taxon>
        <taxon>Muricomes</taxon>
    </lineage>
</organism>
<dbReference type="RefSeq" id="WP_132379534.1">
    <property type="nucleotide sequence ID" value="NZ_DAIPCY010000006.1"/>
</dbReference>
<dbReference type="EMBL" id="SLZZ01000005">
    <property type="protein sequence ID" value="TCS80663.1"/>
    <property type="molecule type" value="Genomic_DNA"/>
</dbReference>
<dbReference type="Gene3D" id="3.30.230.30">
    <property type="entry name" value="Impact, N-terminal domain"/>
    <property type="match status" value="1"/>
</dbReference>
<accession>A0A4R3KCG7</accession>
<dbReference type="PROSITE" id="PS00910">
    <property type="entry name" value="UPF0029"/>
    <property type="match status" value="1"/>
</dbReference>
<dbReference type="SUPFAM" id="SSF54211">
    <property type="entry name" value="Ribosomal protein S5 domain 2-like"/>
    <property type="match status" value="1"/>
</dbReference>
<evidence type="ECO:0000259" key="2">
    <source>
        <dbReference type="Pfam" id="PF01205"/>
    </source>
</evidence>
<dbReference type="InterPro" id="IPR035647">
    <property type="entry name" value="EFG_III/V"/>
</dbReference>
<dbReference type="GO" id="GO:0006446">
    <property type="term" value="P:regulation of translational initiation"/>
    <property type="evidence" value="ECO:0007669"/>
    <property type="project" value="TreeGrafter"/>
</dbReference>
<dbReference type="InterPro" id="IPR020569">
    <property type="entry name" value="UPF0029_Impact_CS"/>
</dbReference>
<reference evidence="4 5" key="1">
    <citation type="submission" date="2019-03" db="EMBL/GenBank/DDBJ databases">
        <title>Genomic Encyclopedia of Type Strains, Phase IV (KMG-IV): sequencing the most valuable type-strain genomes for metagenomic binning, comparative biology and taxonomic classification.</title>
        <authorList>
            <person name="Goeker M."/>
        </authorList>
    </citation>
    <scope>NUCLEOTIDE SEQUENCE [LARGE SCALE GENOMIC DNA]</scope>
    <source>
        <strain evidence="4 5">DSM 29489</strain>
    </source>
</reference>
<comment type="similarity">
    <text evidence="1">Belongs to the IMPACT family.</text>
</comment>
<name>A0A4R3KCG7_9FIRM</name>
<dbReference type="SUPFAM" id="SSF54980">
    <property type="entry name" value="EF-G C-terminal domain-like"/>
    <property type="match status" value="1"/>
</dbReference>
<feature type="domain" description="Impact N-terminal" evidence="2">
    <location>
        <begin position="17"/>
        <end position="121"/>
    </location>
</feature>
<evidence type="ECO:0000313" key="4">
    <source>
        <dbReference type="EMBL" id="TCS80663.1"/>
    </source>
</evidence>
<sequence>MDYKTVYQSGSAEVVEKRSRFIADVFPVSSEEEVLDCLEHVKGQYRDARHHCWACVIGAEGVLERLSDDGEPGGTAGKPILEVIRGQALRDVLIVVTRYFGGTLLGTGGLVRAYTAAAREGLAHSIIITKIHGAKLKIAIEYTELGKLQHFFAERGLASVGIEYTEQVEMEVMVPLKEADGVAAEIIEETNGKSDIRKDGEYWYAQTGTKIKIFGQVVQK</sequence>
<dbReference type="InterPro" id="IPR036956">
    <property type="entry name" value="Impact_N_sf"/>
</dbReference>
<dbReference type="GO" id="GO:0005737">
    <property type="term" value="C:cytoplasm"/>
    <property type="evidence" value="ECO:0007669"/>
    <property type="project" value="TreeGrafter"/>
</dbReference>
<dbReference type="NCBIfam" id="TIGR00257">
    <property type="entry name" value="IMPACT_YIGZ"/>
    <property type="match status" value="1"/>
</dbReference>
<protein>
    <submittedName>
        <fullName evidence="4">Putative YigZ family protein</fullName>
    </submittedName>
</protein>
<dbReference type="OrthoDB" id="9813771at2"/>
<evidence type="ECO:0000256" key="1">
    <source>
        <dbReference type="ARBA" id="ARBA00007665"/>
    </source>
</evidence>
<proteinExistence type="inferred from homology"/>
<dbReference type="Pfam" id="PF01205">
    <property type="entry name" value="Impact_N"/>
    <property type="match status" value="1"/>
</dbReference>